<name>A0ACB8SLM8_9AGAM</name>
<protein>
    <submittedName>
        <fullName evidence="1">DOT1-domain-containing protein</fullName>
    </submittedName>
</protein>
<keyword evidence="2" id="KW-1185">Reference proteome</keyword>
<organism evidence="1 2">
    <name type="scientific">Artomyces pyxidatus</name>
    <dbReference type="NCBI Taxonomy" id="48021"/>
    <lineage>
        <taxon>Eukaryota</taxon>
        <taxon>Fungi</taxon>
        <taxon>Dikarya</taxon>
        <taxon>Basidiomycota</taxon>
        <taxon>Agaricomycotina</taxon>
        <taxon>Agaricomycetes</taxon>
        <taxon>Russulales</taxon>
        <taxon>Auriscalpiaceae</taxon>
        <taxon>Artomyces</taxon>
    </lineage>
</organism>
<evidence type="ECO:0000313" key="2">
    <source>
        <dbReference type="Proteomes" id="UP000814140"/>
    </source>
</evidence>
<dbReference type="Proteomes" id="UP000814140">
    <property type="component" value="Unassembled WGS sequence"/>
</dbReference>
<comment type="caution">
    <text evidence="1">The sequence shown here is derived from an EMBL/GenBank/DDBJ whole genome shotgun (WGS) entry which is preliminary data.</text>
</comment>
<gene>
    <name evidence="1" type="ORF">BV25DRAFT_1831863</name>
</gene>
<accession>A0ACB8SLM8</accession>
<reference evidence="1" key="2">
    <citation type="journal article" date="2022" name="New Phytol.">
        <title>Evolutionary transition to the ectomycorrhizal habit in the genomes of a hyperdiverse lineage of mushroom-forming fungi.</title>
        <authorList>
            <person name="Looney B."/>
            <person name="Miyauchi S."/>
            <person name="Morin E."/>
            <person name="Drula E."/>
            <person name="Courty P.E."/>
            <person name="Kohler A."/>
            <person name="Kuo A."/>
            <person name="LaButti K."/>
            <person name="Pangilinan J."/>
            <person name="Lipzen A."/>
            <person name="Riley R."/>
            <person name="Andreopoulos W."/>
            <person name="He G."/>
            <person name="Johnson J."/>
            <person name="Nolan M."/>
            <person name="Tritt A."/>
            <person name="Barry K.W."/>
            <person name="Grigoriev I.V."/>
            <person name="Nagy L.G."/>
            <person name="Hibbett D."/>
            <person name="Henrissat B."/>
            <person name="Matheny P.B."/>
            <person name="Labbe J."/>
            <person name="Martin F.M."/>
        </authorList>
    </citation>
    <scope>NUCLEOTIDE SEQUENCE</scope>
    <source>
        <strain evidence="1">HHB10654</strain>
    </source>
</reference>
<sequence length="579" mass="64506">MLASSPPPFSFFAKPKTTSLLPQPVAVTTRVVTVQRLVTEKEASPAPVDQPRPPAPLKRKRTEKDALQRVKRSRSNSVASSISSSTTLVDATPPPPRPRARTRPQRDSDTASSSSASPSRASTRTRNSPPTSDVLYRSSRSRSVSVLRAPEEPIPRDCHVDENATQEDGFLSSEMVVRDLMRAYRAYFRNPNNPSDASFEPHPTEYPVAELEFPNSGACERFILLAPKDKDHYAPILDLERTLYCMLECYLTPAQRSLFGTLPTDFASPDDATPDKVDLLRALRRAHLRLDGPLYVTTVKEINKLLRTLKYPLLPADAFAPALPNAFTAVVRSWPDIPRKVVLRLIEETYQRTVGPRTDELKRYEAFSSAVYGELMPSLVAAIVERTCLRPGMLLMDLGSGVGNVVLQAALQSGCNAFGVEVMKGPSALARDQRQQMIMRARMWGVNMGDVELEEGDMLESKRVNELMSKADVVLVNNKVFHEPLNEAIRPKFLDLKEGAIVVSLNPFVSSVNARVTERNVDDISAIFDVTEHEYNSMDVSWGSSTGSYYLHRVDRTGYAEIRAKFEQQAAARSTRSRR</sequence>
<evidence type="ECO:0000313" key="1">
    <source>
        <dbReference type="EMBL" id="KAI0056768.1"/>
    </source>
</evidence>
<dbReference type="EMBL" id="MU277258">
    <property type="protein sequence ID" value="KAI0056768.1"/>
    <property type="molecule type" value="Genomic_DNA"/>
</dbReference>
<proteinExistence type="predicted"/>
<reference evidence="1" key="1">
    <citation type="submission" date="2021-03" db="EMBL/GenBank/DDBJ databases">
        <authorList>
            <consortium name="DOE Joint Genome Institute"/>
            <person name="Ahrendt S."/>
            <person name="Looney B.P."/>
            <person name="Miyauchi S."/>
            <person name="Morin E."/>
            <person name="Drula E."/>
            <person name="Courty P.E."/>
            <person name="Chicoki N."/>
            <person name="Fauchery L."/>
            <person name="Kohler A."/>
            <person name="Kuo A."/>
            <person name="Labutti K."/>
            <person name="Pangilinan J."/>
            <person name="Lipzen A."/>
            <person name="Riley R."/>
            <person name="Andreopoulos W."/>
            <person name="He G."/>
            <person name="Johnson J."/>
            <person name="Barry K.W."/>
            <person name="Grigoriev I.V."/>
            <person name="Nagy L."/>
            <person name="Hibbett D."/>
            <person name="Henrissat B."/>
            <person name="Matheny P.B."/>
            <person name="Labbe J."/>
            <person name="Martin F."/>
        </authorList>
    </citation>
    <scope>NUCLEOTIDE SEQUENCE</scope>
    <source>
        <strain evidence="1">HHB10654</strain>
    </source>
</reference>